<dbReference type="InterPro" id="IPR003594">
    <property type="entry name" value="HATPase_dom"/>
</dbReference>
<name>A0A1G5LKQ2_9HYPH</name>
<dbReference type="OrthoDB" id="9778496at2"/>
<evidence type="ECO:0000256" key="2">
    <source>
        <dbReference type="ARBA" id="ARBA00012438"/>
    </source>
</evidence>
<dbReference type="EMBL" id="FMVJ01000021">
    <property type="protein sequence ID" value="SCZ13515.1"/>
    <property type="molecule type" value="Genomic_DNA"/>
</dbReference>
<dbReference type="SUPFAM" id="SSF55874">
    <property type="entry name" value="ATPase domain of HSP90 chaperone/DNA topoisomerase II/histidine kinase"/>
    <property type="match status" value="1"/>
</dbReference>
<evidence type="ECO:0000259" key="7">
    <source>
        <dbReference type="Pfam" id="PF02518"/>
    </source>
</evidence>
<dbReference type="PANTHER" id="PTHR24421">
    <property type="entry name" value="NITRATE/NITRITE SENSOR PROTEIN NARX-RELATED"/>
    <property type="match status" value="1"/>
</dbReference>
<dbReference type="InterPro" id="IPR036890">
    <property type="entry name" value="HATPase_C_sf"/>
</dbReference>
<proteinExistence type="predicted"/>
<dbReference type="AlphaFoldDB" id="A0A1G5LKQ2"/>
<evidence type="ECO:0000313" key="9">
    <source>
        <dbReference type="Proteomes" id="UP000199569"/>
    </source>
</evidence>
<evidence type="ECO:0000256" key="6">
    <source>
        <dbReference type="SAM" id="Phobius"/>
    </source>
</evidence>
<keyword evidence="6" id="KW-1133">Transmembrane helix</keyword>
<feature type="domain" description="Histidine kinase/HSP90-like ATPase" evidence="7">
    <location>
        <begin position="379"/>
        <end position="463"/>
    </location>
</feature>
<gene>
    <name evidence="8" type="ORF">SAMN02927923_04455</name>
</gene>
<reference evidence="8 9" key="1">
    <citation type="submission" date="2016-10" db="EMBL/GenBank/DDBJ databases">
        <authorList>
            <person name="de Groot N.N."/>
        </authorList>
    </citation>
    <scope>NUCLEOTIDE SEQUENCE [LARGE SCALE GENOMIC DNA]</scope>
    <source>
        <strain evidence="8 9">CGMCC 1.7666</strain>
    </source>
</reference>
<dbReference type="Proteomes" id="UP000199569">
    <property type="component" value="Unassembled WGS sequence"/>
</dbReference>
<dbReference type="EC" id="2.7.13.3" evidence="2"/>
<dbReference type="GO" id="GO:0004673">
    <property type="term" value="F:protein histidine kinase activity"/>
    <property type="evidence" value="ECO:0007669"/>
    <property type="project" value="UniProtKB-EC"/>
</dbReference>
<dbReference type="RefSeq" id="WP_091139654.1">
    <property type="nucleotide sequence ID" value="NZ_FMVJ01000021.1"/>
</dbReference>
<protein>
    <recommendedName>
        <fullName evidence="2">histidine kinase</fullName>
        <ecNumber evidence="2">2.7.13.3</ecNumber>
    </recommendedName>
</protein>
<keyword evidence="5" id="KW-0902">Two-component regulatory system</keyword>
<feature type="transmembrane region" description="Helical" evidence="6">
    <location>
        <begin position="26"/>
        <end position="46"/>
    </location>
</feature>
<evidence type="ECO:0000313" key="8">
    <source>
        <dbReference type="EMBL" id="SCZ13515.1"/>
    </source>
</evidence>
<dbReference type="CDD" id="cd16917">
    <property type="entry name" value="HATPase_UhpB-NarQ-NarX-like"/>
    <property type="match status" value="1"/>
</dbReference>
<dbReference type="PANTHER" id="PTHR24421:SF10">
    <property type="entry name" value="NITRATE_NITRITE SENSOR PROTEIN NARQ"/>
    <property type="match status" value="1"/>
</dbReference>
<sequence>MSGLAERLGTRRWSATLRTWSLTRQFAVTGSAIMLFAMIVEGVFTAELISKNTIERNGATTALFMNSFLSPLAHHIAAGDVLPAEKQAELDQLLDKDDFEGRFPHLEIWKGDGLVAYSRSPELIGRRFEPPPGLVEALNGEVSARYTDLAAGEHVARGFTVRYLEIYAPIREQHTGRIVGVAEIHEITEPLEQRLWHLRLNSWLARISITALIMAGLFWIVYRGNGIIMAQKRQLGERVAEVERASRHNRILRNRIQHASSRASELNERFLRGLGADLHDGPAQLIGLAALKVEHVRLAGFAQTREMELQALDSLLADALHEIRDISKGLVLPEIEGLPLPEVVRRATRVHEKRTGTTVSLTCEDFPQSLSNAVKMCAYRFVQEGLNNAFRHAGGNDQAVSCKFENGALRLAVEDSGGVDRGRPADRGSGLGLAGLRERVESLGGTFRMSKASTGGTKIEMLLAAAGGDQYE</sequence>
<dbReference type="STRING" id="549386.SAMN02927923_04455"/>
<keyword evidence="6" id="KW-0472">Membrane</keyword>
<keyword evidence="3" id="KW-0808">Transferase</keyword>
<keyword evidence="4 8" id="KW-0418">Kinase</keyword>
<keyword evidence="9" id="KW-1185">Reference proteome</keyword>
<evidence type="ECO:0000256" key="3">
    <source>
        <dbReference type="ARBA" id="ARBA00022679"/>
    </source>
</evidence>
<feature type="transmembrane region" description="Helical" evidence="6">
    <location>
        <begin position="203"/>
        <end position="222"/>
    </location>
</feature>
<evidence type="ECO:0000256" key="5">
    <source>
        <dbReference type="ARBA" id="ARBA00023012"/>
    </source>
</evidence>
<organism evidence="8 9">
    <name type="scientific">Microvirga guangxiensis</name>
    <dbReference type="NCBI Taxonomy" id="549386"/>
    <lineage>
        <taxon>Bacteria</taxon>
        <taxon>Pseudomonadati</taxon>
        <taxon>Pseudomonadota</taxon>
        <taxon>Alphaproteobacteria</taxon>
        <taxon>Hyphomicrobiales</taxon>
        <taxon>Methylobacteriaceae</taxon>
        <taxon>Microvirga</taxon>
    </lineage>
</organism>
<keyword evidence="6" id="KW-0812">Transmembrane</keyword>
<dbReference type="InterPro" id="IPR050482">
    <property type="entry name" value="Sensor_HK_TwoCompSys"/>
</dbReference>
<accession>A0A1G5LKQ2</accession>
<dbReference type="Gene3D" id="3.30.565.10">
    <property type="entry name" value="Histidine kinase-like ATPase, C-terminal domain"/>
    <property type="match status" value="1"/>
</dbReference>
<comment type="catalytic activity">
    <reaction evidence="1">
        <text>ATP + protein L-histidine = ADP + protein N-phospho-L-histidine.</text>
        <dbReference type="EC" id="2.7.13.3"/>
    </reaction>
</comment>
<evidence type="ECO:0000256" key="1">
    <source>
        <dbReference type="ARBA" id="ARBA00000085"/>
    </source>
</evidence>
<dbReference type="Pfam" id="PF02518">
    <property type="entry name" value="HATPase_c"/>
    <property type="match status" value="1"/>
</dbReference>
<dbReference type="GO" id="GO:0000160">
    <property type="term" value="P:phosphorelay signal transduction system"/>
    <property type="evidence" value="ECO:0007669"/>
    <property type="project" value="UniProtKB-KW"/>
</dbReference>
<evidence type="ECO:0000256" key="4">
    <source>
        <dbReference type="ARBA" id="ARBA00022777"/>
    </source>
</evidence>